<evidence type="ECO:0000313" key="4">
    <source>
        <dbReference type="Proteomes" id="UP000070328"/>
    </source>
</evidence>
<proteinExistence type="predicted"/>
<dbReference type="Pfam" id="PF08881">
    <property type="entry name" value="CVNH"/>
    <property type="match status" value="1"/>
</dbReference>
<dbReference type="SMART" id="SM01111">
    <property type="entry name" value="CVNH"/>
    <property type="match status" value="1"/>
</dbReference>
<dbReference type="InterPro" id="IPR011058">
    <property type="entry name" value="Cyanovirin-N"/>
</dbReference>
<feature type="domain" description="Cyanovirin-N" evidence="2">
    <location>
        <begin position="106"/>
        <end position="215"/>
    </location>
</feature>
<dbReference type="SUPFAM" id="SSF51322">
    <property type="entry name" value="Cyanovirin-N"/>
    <property type="match status" value="1"/>
</dbReference>
<dbReference type="EMBL" id="JFBX01000876">
    <property type="protein sequence ID" value="KXH26210.1"/>
    <property type="molecule type" value="Genomic_DNA"/>
</dbReference>
<evidence type="ECO:0000259" key="2">
    <source>
        <dbReference type="SMART" id="SM01111"/>
    </source>
</evidence>
<reference evidence="3 4" key="1">
    <citation type="submission" date="2014-02" db="EMBL/GenBank/DDBJ databases">
        <title>The genome sequence of Colletotrichum simmondsii CBS122122.</title>
        <authorList>
            <person name="Baroncelli R."/>
            <person name="Thon M.R."/>
        </authorList>
    </citation>
    <scope>NUCLEOTIDE SEQUENCE [LARGE SCALE GENOMIC DNA]</scope>
    <source>
        <strain evidence="3 4">CBS122122</strain>
    </source>
</reference>
<evidence type="ECO:0000313" key="3">
    <source>
        <dbReference type="EMBL" id="KXH26210.1"/>
    </source>
</evidence>
<comment type="caution">
    <text evidence="3">The sequence shown here is derived from an EMBL/GenBank/DDBJ whole genome shotgun (WGS) entry which is preliminary data.</text>
</comment>
<keyword evidence="1" id="KW-0732">Signal</keyword>
<protein>
    <recommendedName>
        <fullName evidence="2">Cyanovirin-N domain-containing protein</fullName>
    </recommendedName>
</protein>
<feature type="chain" id="PRO_5007801213" description="Cyanovirin-N domain-containing protein" evidence="1">
    <location>
        <begin position="18"/>
        <end position="235"/>
    </location>
</feature>
<feature type="signal peptide" evidence="1">
    <location>
        <begin position="1"/>
        <end position="17"/>
    </location>
</feature>
<evidence type="ECO:0000256" key="1">
    <source>
        <dbReference type="SAM" id="SignalP"/>
    </source>
</evidence>
<gene>
    <name evidence="3" type="ORF">CSIM01_03588</name>
</gene>
<sequence>MKLNACVLVGLATICQAEQLSVIPINETSCHSLPKASSIEVIPINVTTTHSPLKPSSVEVLPIDVVTGHSLLKPSPTQAPSSCTCTHGDTNKPATDNRPAEVPYWGFKQSCTEIHGDGGEEAVIWACCDTTHGYGIQNRFRLGQCIENARGKLIPRKNGGFWRTCEDCGLKDSKRPTVYSCKCWPMPRHGTKHERVEAEIELNDFIGNDHGKLVCFGVREQRYWGNCTNNFPWDN</sequence>
<organism evidence="3 4">
    <name type="scientific">Colletotrichum simmondsii</name>
    <dbReference type="NCBI Taxonomy" id="703756"/>
    <lineage>
        <taxon>Eukaryota</taxon>
        <taxon>Fungi</taxon>
        <taxon>Dikarya</taxon>
        <taxon>Ascomycota</taxon>
        <taxon>Pezizomycotina</taxon>
        <taxon>Sordariomycetes</taxon>
        <taxon>Hypocreomycetidae</taxon>
        <taxon>Glomerellales</taxon>
        <taxon>Glomerellaceae</taxon>
        <taxon>Colletotrichum</taxon>
        <taxon>Colletotrichum acutatum species complex</taxon>
    </lineage>
</organism>
<keyword evidence="4" id="KW-1185">Reference proteome</keyword>
<dbReference type="OrthoDB" id="4809217at2759"/>
<accession>A0A135RR80</accession>
<dbReference type="Gene3D" id="2.30.60.10">
    <property type="entry name" value="Cyanovirin-N"/>
    <property type="match status" value="1"/>
</dbReference>
<dbReference type="AlphaFoldDB" id="A0A135RR80"/>
<name>A0A135RR80_9PEZI</name>
<dbReference type="Proteomes" id="UP000070328">
    <property type="component" value="Unassembled WGS sequence"/>
</dbReference>
<dbReference type="InterPro" id="IPR036673">
    <property type="entry name" value="Cyanovirin-N_sf"/>
</dbReference>